<dbReference type="EMBL" id="BRPB01000010">
    <property type="protein sequence ID" value="GLA46966.1"/>
    <property type="molecule type" value="Genomic_DNA"/>
</dbReference>
<feature type="compositionally biased region" description="Polar residues" evidence="1">
    <location>
        <begin position="170"/>
        <end position="181"/>
    </location>
</feature>
<dbReference type="RefSeq" id="XP_001396250.1">
    <property type="nucleotide sequence ID" value="XM_001396213.3"/>
</dbReference>
<feature type="compositionally biased region" description="Basic and acidic residues" evidence="1">
    <location>
        <begin position="58"/>
        <end position="68"/>
    </location>
</feature>
<dbReference type="Proteomes" id="UP001144191">
    <property type="component" value="Unassembled WGS sequence"/>
</dbReference>
<sequence>MSSTQPPYYSSTFGEPNQNPSATTATGTQVGSGITSTGQANTGPARTTAGPHQSDLANKADPRVDSDLNNRAQYAPGATTTGNVHPQATQNVSNPQSSTAGPHKSSLLNKLDPRVNSKTGEMSSKSTNATGSGAMREPTDTTGGAAYQQPNQAATAAGGAASSAAGYNTAPVSGSQTTSGVGYQPTQSSGSTYGTQSKSAQAGESVGSGVKSAAAGIHGAGESLRGGLNAAVDKAFGHEEGAAKNSAIARGGEQEIQSGNFNRTQR</sequence>
<name>A0A254U6F8_ASPNG</name>
<feature type="compositionally biased region" description="Polar residues" evidence="1">
    <location>
        <begin position="116"/>
        <end position="131"/>
    </location>
</feature>
<proteinExistence type="predicted"/>
<feature type="compositionally biased region" description="Polar residues" evidence="1">
    <location>
        <begin position="255"/>
        <end position="266"/>
    </location>
</feature>
<feature type="compositionally biased region" description="Low complexity" evidence="1">
    <location>
        <begin position="153"/>
        <end position="166"/>
    </location>
</feature>
<reference evidence="3" key="2">
    <citation type="submission" date="2019-02" db="EMBL/GenBank/DDBJ databases">
        <title>FDA dAtabase for Regulatory Grade micrObial Sequences (FDA-ARGOS): Supporting development and validation of Infectious Disease Dx tests.</title>
        <authorList>
            <person name="Kerrigan L."/>
            <person name="Tallon L.J."/>
            <person name="Sadzewicz L."/>
            <person name="Sengamalay N."/>
            <person name="Ott S."/>
            <person name="Godinez A."/>
            <person name="Nagaraj S."/>
            <person name="Vavikolanu K."/>
            <person name="Vyas G."/>
            <person name="Nadendla S."/>
            <person name="Aluvathingal J."/>
            <person name="Sichtig H."/>
        </authorList>
    </citation>
    <scope>NUCLEOTIDE SEQUENCE</scope>
    <source>
        <strain evidence="3">FDAARGOS_311</strain>
    </source>
</reference>
<evidence type="ECO:0000256" key="1">
    <source>
        <dbReference type="SAM" id="MobiDB-lite"/>
    </source>
</evidence>
<feature type="region of interest" description="Disordered" evidence="1">
    <location>
        <begin position="1"/>
        <end position="213"/>
    </location>
</feature>
<feature type="compositionally biased region" description="Polar residues" evidence="1">
    <location>
        <begin position="69"/>
        <end position="100"/>
    </location>
</feature>
<feature type="region of interest" description="Disordered" evidence="1">
    <location>
        <begin position="243"/>
        <end position="266"/>
    </location>
</feature>
<reference evidence="5" key="5">
    <citation type="submission" date="2025-04" db="UniProtKB">
        <authorList>
            <consortium name="RefSeq"/>
        </authorList>
    </citation>
    <scope>IDENTIFICATION</scope>
</reference>
<feature type="compositionally biased region" description="Low complexity" evidence="1">
    <location>
        <begin position="184"/>
        <end position="199"/>
    </location>
</feature>
<reference evidence="2" key="3">
    <citation type="submission" date="2022-07" db="EMBL/GenBank/DDBJ databases">
        <title>Taxonomy of Aspergillus series Nigri: significant species reduction supported by multi-species coalescent approaches.</title>
        <authorList>
            <person name="Bian C."/>
            <person name="Kusuya Y."/>
            <person name="Sklenar F."/>
            <person name="D'hooge E."/>
            <person name="Yaguchi T."/>
            <person name="Takahashi H."/>
            <person name="Hubka V."/>
        </authorList>
    </citation>
    <scope>NUCLEOTIDE SEQUENCE</scope>
    <source>
        <strain evidence="2">IFM 63604</strain>
    </source>
</reference>
<organism evidence="3 4">
    <name type="scientific">Aspergillus niger</name>
    <dbReference type="NCBI Taxonomy" id="5061"/>
    <lineage>
        <taxon>Eukaryota</taxon>
        <taxon>Fungi</taxon>
        <taxon>Dikarya</taxon>
        <taxon>Ascomycota</taxon>
        <taxon>Pezizomycotina</taxon>
        <taxon>Eurotiomycetes</taxon>
        <taxon>Eurotiomycetidae</taxon>
        <taxon>Eurotiales</taxon>
        <taxon>Aspergillaceae</taxon>
        <taxon>Aspergillus</taxon>
        <taxon>Aspergillus subgen. Circumdati</taxon>
    </lineage>
</organism>
<evidence type="ECO:0000313" key="2">
    <source>
        <dbReference type="EMBL" id="GLA46966.1"/>
    </source>
</evidence>
<gene>
    <name evidence="5" type="ORF">An13g01110</name>
    <name evidence="2" type="ORF">AnigIFM63604_000449</name>
    <name evidence="3" type="ORF">CAN33_0010340</name>
</gene>
<dbReference type="PANTHER" id="PTHR39606">
    <property type="entry name" value="SURFACE PROTEIN, PUTATIVE-RELATED"/>
    <property type="match status" value="1"/>
</dbReference>
<protein>
    <submittedName>
        <fullName evidence="3">R3H domain family protein</fullName>
    </submittedName>
</protein>
<reference evidence="4" key="1">
    <citation type="submission" date="2018-10" db="EMBL/GenBank/DDBJ databases">
        <title>FDA dAtabase for Regulatory Grade micrObial Sequences (FDA-ARGOS): Supporting development and validation of Infectious Disease Dx tests.</title>
        <authorList>
            <person name="Kerrigan L."/>
            <person name="Tallon L."/>
            <person name="Sadzewicz L."/>
            <person name="Sengamalay N."/>
            <person name="Ott S."/>
            <person name="Godinez A."/>
            <person name="Nagaraj S."/>
            <person name="Vavikolanu K."/>
            <person name="Nadendla S."/>
            <person name="George J."/>
            <person name="Sichtig H."/>
        </authorList>
    </citation>
    <scope>NUCLEOTIDE SEQUENCE [LARGE SCALE GENOMIC DNA]</scope>
    <source>
        <strain evidence="4">FDAARGOS_311</strain>
    </source>
</reference>
<dbReference type="VEuPathDB" id="FungiDB:ASPNIDRAFT2_1161909"/>
<dbReference type="VEuPathDB" id="FungiDB:An13g01110"/>
<dbReference type="KEGG" id="ang:An13g01110"/>
<dbReference type="GeneID" id="4986559"/>
<feature type="compositionally biased region" description="Polar residues" evidence="1">
    <location>
        <begin position="1"/>
        <end position="45"/>
    </location>
</feature>
<dbReference type="Proteomes" id="UP000197666">
    <property type="component" value="Unassembled WGS sequence"/>
</dbReference>
<dbReference type="EMBL" id="NKJJ02000011">
    <property type="protein sequence ID" value="TPR05614.1"/>
    <property type="molecule type" value="Genomic_DNA"/>
</dbReference>
<evidence type="ECO:0000313" key="3">
    <source>
        <dbReference type="EMBL" id="TPR05614.1"/>
    </source>
</evidence>
<dbReference type="OrthoDB" id="4779541at2759"/>
<dbReference type="VEuPathDB" id="FungiDB:ATCC64974_24400"/>
<evidence type="ECO:0000313" key="5">
    <source>
        <dbReference type="RefSeq" id="XP_001396250.1"/>
    </source>
</evidence>
<dbReference type="AlphaFoldDB" id="A0A254U6F8"/>
<dbReference type="eggNOG" id="ENOG502T2I9">
    <property type="taxonomic scope" value="Eukaryota"/>
</dbReference>
<accession>A0A254U6F8</accession>
<dbReference type="VEuPathDB" id="FungiDB:M747DRAFT_292691"/>
<reference evidence="5" key="4">
    <citation type="submission" date="2025-02" db="EMBL/GenBank/DDBJ databases">
        <authorList>
            <consortium name="NCBI Genome Project"/>
        </authorList>
    </citation>
    <scope>NUCLEOTIDE SEQUENCE</scope>
</reference>
<evidence type="ECO:0000313" key="4">
    <source>
        <dbReference type="Proteomes" id="UP000197666"/>
    </source>
</evidence>
<dbReference type="PANTHER" id="PTHR39606:SF1">
    <property type="entry name" value="CELL SURFACE PROTEIN"/>
    <property type="match status" value="1"/>
</dbReference>